<evidence type="ECO:0000256" key="1">
    <source>
        <dbReference type="ARBA" id="ARBA00023015"/>
    </source>
</evidence>
<keyword evidence="2 4" id="KW-0238">DNA-binding</keyword>
<proteinExistence type="predicted"/>
<dbReference type="Pfam" id="PF17932">
    <property type="entry name" value="TetR_C_24"/>
    <property type="match status" value="1"/>
</dbReference>
<evidence type="ECO:0000256" key="2">
    <source>
        <dbReference type="ARBA" id="ARBA00023125"/>
    </source>
</evidence>
<reference evidence="6 7" key="1">
    <citation type="journal article" date="2021" name="Int. J. Syst. Evol. Microbiol.">
        <title>Reticulibacter mediterranei gen. nov., sp. nov., within the new family Reticulibacteraceae fam. nov., and Ktedonospora formicarum gen. nov., sp. nov., Ktedonobacter robiniae sp. nov., Dictyobacter formicarum sp. nov. and Dictyobacter arantiisoli sp. nov., belonging to the class Ktedonobacteria.</title>
        <authorList>
            <person name="Yabe S."/>
            <person name="Zheng Y."/>
            <person name="Wang C.M."/>
            <person name="Sakai Y."/>
            <person name="Abe K."/>
            <person name="Yokota A."/>
            <person name="Donadio S."/>
            <person name="Cavaletti L."/>
            <person name="Monciardini P."/>
        </authorList>
    </citation>
    <scope>NUCLEOTIDE SEQUENCE [LARGE SCALE GENOMIC DNA]</scope>
    <source>
        <strain evidence="6 7">SOSP1-30</strain>
    </source>
</reference>
<keyword evidence="7" id="KW-1185">Reference proteome</keyword>
<dbReference type="InterPro" id="IPR009057">
    <property type="entry name" value="Homeodomain-like_sf"/>
</dbReference>
<dbReference type="PANTHER" id="PTHR30055:SF234">
    <property type="entry name" value="HTH-TYPE TRANSCRIPTIONAL REGULATOR BETI"/>
    <property type="match status" value="1"/>
</dbReference>
<feature type="DNA-binding region" description="H-T-H motif" evidence="4">
    <location>
        <begin position="31"/>
        <end position="50"/>
    </location>
</feature>
<organism evidence="6 7">
    <name type="scientific">Ktedonobacter robiniae</name>
    <dbReference type="NCBI Taxonomy" id="2778365"/>
    <lineage>
        <taxon>Bacteria</taxon>
        <taxon>Bacillati</taxon>
        <taxon>Chloroflexota</taxon>
        <taxon>Ktedonobacteria</taxon>
        <taxon>Ktedonobacterales</taxon>
        <taxon>Ktedonobacteraceae</taxon>
        <taxon>Ktedonobacter</taxon>
    </lineage>
</organism>
<accession>A0ABQ3UFV7</accession>
<protein>
    <submittedName>
        <fullName evidence="6">TetR family transcriptional regulator</fullName>
    </submittedName>
</protein>
<keyword evidence="3" id="KW-0804">Transcription</keyword>
<dbReference type="PANTHER" id="PTHR30055">
    <property type="entry name" value="HTH-TYPE TRANSCRIPTIONAL REGULATOR RUTR"/>
    <property type="match status" value="1"/>
</dbReference>
<gene>
    <name evidence="6" type="ORF">KSB_00790</name>
</gene>
<comment type="caution">
    <text evidence="6">The sequence shown here is derived from an EMBL/GenBank/DDBJ whole genome shotgun (WGS) entry which is preliminary data.</text>
</comment>
<keyword evidence="1" id="KW-0805">Transcription regulation</keyword>
<dbReference type="InterPro" id="IPR036271">
    <property type="entry name" value="Tet_transcr_reg_TetR-rel_C_sf"/>
</dbReference>
<dbReference type="Gene3D" id="1.10.357.10">
    <property type="entry name" value="Tetracycline Repressor, domain 2"/>
    <property type="match status" value="1"/>
</dbReference>
<dbReference type="PRINTS" id="PR00455">
    <property type="entry name" value="HTHTETR"/>
</dbReference>
<evidence type="ECO:0000256" key="3">
    <source>
        <dbReference type="ARBA" id="ARBA00023163"/>
    </source>
</evidence>
<name>A0ABQ3UFV7_9CHLR</name>
<evidence type="ECO:0000259" key="5">
    <source>
        <dbReference type="PROSITE" id="PS50977"/>
    </source>
</evidence>
<evidence type="ECO:0000313" key="7">
    <source>
        <dbReference type="Proteomes" id="UP000654345"/>
    </source>
</evidence>
<feature type="domain" description="HTH tetR-type" evidence="5">
    <location>
        <begin position="8"/>
        <end position="68"/>
    </location>
</feature>
<dbReference type="InterPro" id="IPR050109">
    <property type="entry name" value="HTH-type_TetR-like_transc_reg"/>
</dbReference>
<dbReference type="RefSeq" id="WP_201368599.1">
    <property type="nucleotide sequence ID" value="NZ_BNJG01000001.1"/>
</dbReference>
<dbReference type="InterPro" id="IPR041490">
    <property type="entry name" value="KstR2_TetR_C"/>
</dbReference>
<sequence>MPTTAIRDARRKDIITAARDLFSRKGYHGTTMPDIARAAGISTGLIYYIFPSKEEILLACCEDAVTIYRDVLERANTIANPLERFDALVRELYTLLDSTSKRLLIMYRDLSTLKRETRQRILGPIHRLDDYFVALFQEGQQAGVFRPDMPQPRILAANVLGLGHLWALQKTWHFASNNIDLETYISTQLAYFHAQLLHPPVEQA</sequence>
<dbReference type="SUPFAM" id="SSF46689">
    <property type="entry name" value="Homeodomain-like"/>
    <property type="match status" value="1"/>
</dbReference>
<dbReference type="InterPro" id="IPR001647">
    <property type="entry name" value="HTH_TetR"/>
</dbReference>
<evidence type="ECO:0000256" key="4">
    <source>
        <dbReference type="PROSITE-ProRule" id="PRU00335"/>
    </source>
</evidence>
<dbReference type="PROSITE" id="PS50977">
    <property type="entry name" value="HTH_TETR_2"/>
    <property type="match status" value="1"/>
</dbReference>
<dbReference type="SUPFAM" id="SSF48498">
    <property type="entry name" value="Tetracyclin repressor-like, C-terminal domain"/>
    <property type="match status" value="1"/>
</dbReference>
<dbReference type="Pfam" id="PF00440">
    <property type="entry name" value="TetR_N"/>
    <property type="match status" value="1"/>
</dbReference>
<dbReference type="Proteomes" id="UP000654345">
    <property type="component" value="Unassembled WGS sequence"/>
</dbReference>
<evidence type="ECO:0000313" key="6">
    <source>
        <dbReference type="EMBL" id="GHO51604.1"/>
    </source>
</evidence>
<dbReference type="EMBL" id="BNJG01000001">
    <property type="protein sequence ID" value="GHO51604.1"/>
    <property type="molecule type" value="Genomic_DNA"/>
</dbReference>
<dbReference type="Gene3D" id="1.10.10.60">
    <property type="entry name" value="Homeodomain-like"/>
    <property type="match status" value="1"/>
</dbReference>